<dbReference type="Gene3D" id="2.40.70.10">
    <property type="entry name" value="Acid Proteases"/>
    <property type="match status" value="1"/>
</dbReference>
<dbReference type="EMBL" id="BKCJ010002929">
    <property type="protein sequence ID" value="GEU51864.1"/>
    <property type="molecule type" value="Genomic_DNA"/>
</dbReference>
<dbReference type="InterPro" id="IPR032567">
    <property type="entry name" value="RTL1-rel"/>
</dbReference>
<evidence type="ECO:0000256" key="1">
    <source>
        <dbReference type="SAM" id="MobiDB-lite"/>
    </source>
</evidence>
<keyword evidence="2" id="KW-0808">Transferase</keyword>
<dbReference type="AlphaFoldDB" id="A0A6L2KVE5"/>
<feature type="compositionally biased region" description="Polar residues" evidence="1">
    <location>
        <begin position="322"/>
        <end position="336"/>
    </location>
</feature>
<dbReference type="CDD" id="cd00303">
    <property type="entry name" value="retropepsin_like"/>
    <property type="match status" value="1"/>
</dbReference>
<sequence>PDRVLKSGTARKSVGSLPTHRLASRYLLDSSSSDSSSRNSSSGYAISETSCYSSTVASKRPSRKRCRSPSVPVSSPVRGALSLVHADLSPPPKRIRDSNSLTDLEVSLEDGYVPYVPREVGLGVDVEDSYEPYTEPNINFDIQEDINECIAYADAIRAIGIDDRDVVETAAEEERGLALWMGITRGLEACWMLRVRELTDFNVEALKLSSLALYRSVSLIVVAVVMPTATRTRMTQDAINEIIAKRVDEDLKAYDAARNPKIKAKVKNDQQDDQKSRKTLTMGMDSIRVANNLMDKKLKGYATKNDENKRRFDSSSRDNHGQQEQPFKRQNVSGQNVARAYTVRKMSKGKDMLEFCHTIASEECIKKGRVWRGHYRNECPKLRNQNYRNKTGNNEAKARAYAIRGGGARPGSNVITCTFLLNNRYATMLFDSGADRSFVSTTFITLLDVIPSTLDTIYVVELADGRISETNVILRGCMLGLLGHPFDIDLMLIELGSFNVIVGMDWVAKYHAVIVCDERIVCIPYGDKVLKIEGDGCNGGRSFNPLNRAFMPKIGKDFAKTINNQSKPGNIGQEIESLHQKPDQRAFLLKSQINKAKSQKISSSRAILANSPKSNSKDKSENQFKEHSIQYKEYLEKSSDAIVPILPTEEPEYSLSMGDDESLPDEDVPTEEFKVYSNPLFDDEEINSDKLDQHCFNAESDLIESLLNRDTLIDSSLTFGFLLKEFSGELAHINPIIPEIKEAEFDLEEEISFVENLLYDNLSPRQPKELNAKIADTIVESLSPSPILVKDNDSLMDEIDLFLSTDELLPLNIKNDGYDSEGDIHFLEELLIDNSIPLPENKSSYSDHQDDPLFSRPPLKPPDVEFLFDLEPDYGEVISAVMNNIEELNEDECFDLGGEINVFANVEDDNYFLFMFVIRMFLPYLIYHEVSPLLLSAGSEDTIFDPSISV</sequence>
<dbReference type="Pfam" id="PF08284">
    <property type="entry name" value="RVP_2"/>
    <property type="match status" value="1"/>
</dbReference>
<dbReference type="InterPro" id="IPR021109">
    <property type="entry name" value="Peptidase_aspartic_dom_sf"/>
</dbReference>
<dbReference type="PANTHER" id="PTHR15503:SF45">
    <property type="entry name" value="RNA-DIRECTED DNA POLYMERASE HOMOLOG"/>
    <property type="match status" value="1"/>
</dbReference>
<dbReference type="GO" id="GO:0003964">
    <property type="term" value="F:RNA-directed DNA polymerase activity"/>
    <property type="evidence" value="ECO:0007669"/>
    <property type="project" value="UniProtKB-KW"/>
</dbReference>
<feature type="region of interest" description="Disordered" evidence="1">
    <location>
        <begin position="603"/>
        <end position="623"/>
    </location>
</feature>
<feature type="compositionally biased region" description="Basic and acidic residues" evidence="1">
    <location>
        <begin position="300"/>
        <end position="321"/>
    </location>
</feature>
<comment type="caution">
    <text evidence="2">The sequence shown here is derived from an EMBL/GenBank/DDBJ whole genome shotgun (WGS) entry which is preliminary data.</text>
</comment>
<dbReference type="GO" id="GO:0006508">
    <property type="term" value="P:proteolysis"/>
    <property type="evidence" value="ECO:0007669"/>
    <property type="project" value="InterPro"/>
</dbReference>
<feature type="region of interest" description="Disordered" evidence="1">
    <location>
        <begin position="300"/>
        <end position="336"/>
    </location>
</feature>
<organism evidence="2">
    <name type="scientific">Tanacetum cinerariifolium</name>
    <name type="common">Dalmatian daisy</name>
    <name type="synonym">Chrysanthemum cinerariifolium</name>
    <dbReference type="NCBI Taxonomy" id="118510"/>
    <lineage>
        <taxon>Eukaryota</taxon>
        <taxon>Viridiplantae</taxon>
        <taxon>Streptophyta</taxon>
        <taxon>Embryophyta</taxon>
        <taxon>Tracheophyta</taxon>
        <taxon>Spermatophyta</taxon>
        <taxon>Magnoliopsida</taxon>
        <taxon>eudicotyledons</taxon>
        <taxon>Gunneridae</taxon>
        <taxon>Pentapetalae</taxon>
        <taxon>asterids</taxon>
        <taxon>campanulids</taxon>
        <taxon>Asterales</taxon>
        <taxon>Asteraceae</taxon>
        <taxon>Asteroideae</taxon>
        <taxon>Anthemideae</taxon>
        <taxon>Anthemidinae</taxon>
        <taxon>Tanacetum</taxon>
    </lineage>
</organism>
<dbReference type="GO" id="GO:0004190">
    <property type="term" value="F:aspartic-type endopeptidase activity"/>
    <property type="evidence" value="ECO:0007669"/>
    <property type="project" value="InterPro"/>
</dbReference>
<proteinExistence type="predicted"/>
<keyword evidence="2" id="KW-0695">RNA-directed DNA polymerase</keyword>
<dbReference type="PROSITE" id="PS00141">
    <property type="entry name" value="ASP_PROTEASE"/>
    <property type="match status" value="1"/>
</dbReference>
<feature type="non-terminal residue" evidence="2">
    <location>
        <position position="1"/>
    </location>
</feature>
<reference evidence="2" key="1">
    <citation type="journal article" date="2019" name="Sci. Rep.">
        <title>Draft genome of Tanacetum cinerariifolium, the natural source of mosquito coil.</title>
        <authorList>
            <person name="Yamashiro T."/>
            <person name="Shiraishi A."/>
            <person name="Satake H."/>
            <person name="Nakayama K."/>
        </authorList>
    </citation>
    <scope>NUCLEOTIDE SEQUENCE</scope>
</reference>
<dbReference type="SUPFAM" id="SSF50630">
    <property type="entry name" value="Acid proteases"/>
    <property type="match status" value="1"/>
</dbReference>
<name>A0A6L2KVE5_TANCI</name>
<feature type="region of interest" description="Disordered" evidence="1">
    <location>
        <begin position="262"/>
        <end position="282"/>
    </location>
</feature>
<evidence type="ECO:0000313" key="2">
    <source>
        <dbReference type="EMBL" id="GEU51864.1"/>
    </source>
</evidence>
<protein>
    <submittedName>
        <fullName evidence="2">Reverse transcriptase domain-containing protein</fullName>
    </submittedName>
</protein>
<feature type="compositionally biased region" description="Basic and acidic residues" evidence="1">
    <location>
        <begin position="266"/>
        <end position="276"/>
    </location>
</feature>
<dbReference type="InterPro" id="IPR001969">
    <property type="entry name" value="Aspartic_peptidase_AS"/>
</dbReference>
<accession>A0A6L2KVE5</accession>
<dbReference type="PANTHER" id="PTHR15503">
    <property type="entry name" value="LDOC1 RELATED"/>
    <property type="match status" value="1"/>
</dbReference>
<feature type="region of interest" description="Disordered" evidence="1">
    <location>
        <begin position="57"/>
        <end position="76"/>
    </location>
</feature>
<gene>
    <name evidence="2" type="ORF">Tci_023842</name>
</gene>
<keyword evidence="2" id="KW-0548">Nucleotidyltransferase</keyword>